<dbReference type="GeneID" id="30985423"/>
<evidence type="ECO:0000313" key="1">
    <source>
        <dbReference type="EMBL" id="ODV76807.1"/>
    </source>
</evidence>
<sequence>MPRAKLQQLTQKISWLFPGIGKEKVFGLKENGGYGVLDIDLQLRARRALYIYNTLTGTKHIHYAILRGKLQSITPGSHGWFCFLVGDNYSRTFRVKELCQHVDLTEAEREYLHTKRMSKARGFLDNILGWDDQPVTAATFTSLTRRMKESKEQVLILRRWNERLPDIGTTGWKSFWKRLKTLSFK</sequence>
<accession>A0A1E4SB99</accession>
<name>A0A1E4SB99_9ASCO</name>
<dbReference type="EMBL" id="KV453917">
    <property type="protein sequence ID" value="ODV76807.1"/>
    <property type="molecule type" value="Genomic_DNA"/>
</dbReference>
<dbReference type="RefSeq" id="XP_020061929.1">
    <property type="nucleotide sequence ID" value="XM_020211287.1"/>
</dbReference>
<dbReference type="AlphaFoldDB" id="A0A1E4SB99"/>
<evidence type="ECO:0000313" key="2">
    <source>
        <dbReference type="Proteomes" id="UP000094285"/>
    </source>
</evidence>
<reference evidence="2" key="1">
    <citation type="submission" date="2016-05" db="EMBL/GenBank/DDBJ databases">
        <title>Comparative genomics of biotechnologically important yeasts.</title>
        <authorList>
            <consortium name="DOE Joint Genome Institute"/>
            <person name="Riley R."/>
            <person name="Haridas S."/>
            <person name="Wolfe K.H."/>
            <person name="Lopes M.R."/>
            <person name="Hittinger C.T."/>
            <person name="Goker M."/>
            <person name="Salamov A."/>
            <person name="Wisecaver J."/>
            <person name="Long T.M."/>
            <person name="Aerts A.L."/>
            <person name="Barry K."/>
            <person name="Choi C."/>
            <person name="Clum A."/>
            <person name="Coughlan A.Y."/>
            <person name="Deshpande S."/>
            <person name="Douglass A.P."/>
            <person name="Hanson S.J."/>
            <person name="Klenk H.-P."/>
            <person name="Labutti K."/>
            <person name="Lapidus A."/>
            <person name="Lindquist E."/>
            <person name="Lipzen A."/>
            <person name="Meier-Kolthoff J.P."/>
            <person name="Ohm R.A."/>
            <person name="Otillar R.P."/>
            <person name="Pangilinan J."/>
            <person name="Peng Y."/>
            <person name="Rokas A."/>
            <person name="Rosa C.A."/>
            <person name="Scheuner C."/>
            <person name="Sibirny A.A."/>
            <person name="Slot J.C."/>
            <person name="Stielow J.B."/>
            <person name="Sun H."/>
            <person name="Kurtzman C.P."/>
            <person name="Blackwell M."/>
            <person name="Grigoriev I.V."/>
            <person name="Jeffries T.W."/>
        </authorList>
    </citation>
    <scope>NUCLEOTIDE SEQUENCE [LARGE SCALE GENOMIC DNA]</scope>
    <source>
        <strain evidence="2">NRRL Y-17324</strain>
    </source>
</reference>
<dbReference type="OrthoDB" id="4096822at2759"/>
<protein>
    <submittedName>
        <fullName evidence="1">Uncharacterized protein</fullName>
    </submittedName>
</protein>
<dbReference type="Proteomes" id="UP000094285">
    <property type="component" value="Unassembled WGS sequence"/>
</dbReference>
<keyword evidence="2" id="KW-1185">Reference proteome</keyword>
<gene>
    <name evidence="1" type="ORF">CANTADRAFT_8398</name>
</gene>
<organism evidence="1 2">
    <name type="scientific">Suhomyces tanzawaensis NRRL Y-17324</name>
    <dbReference type="NCBI Taxonomy" id="984487"/>
    <lineage>
        <taxon>Eukaryota</taxon>
        <taxon>Fungi</taxon>
        <taxon>Dikarya</taxon>
        <taxon>Ascomycota</taxon>
        <taxon>Saccharomycotina</taxon>
        <taxon>Pichiomycetes</taxon>
        <taxon>Debaryomycetaceae</taxon>
        <taxon>Suhomyces</taxon>
    </lineage>
</organism>
<proteinExistence type="predicted"/>